<comment type="caution">
    <text evidence="2">The sequence shown here is derived from an EMBL/GenBank/DDBJ whole genome shotgun (WGS) entry which is preliminary data.</text>
</comment>
<keyword evidence="3" id="KW-1185">Reference proteome</keyword>
<feature type="transmembrane region" description="Helical" evidence="1">
    <location>
        <begin position="48"/>
        <end position="71"/>
    </location>
</feature>
<gene>
    <name evidence="2" type="ORF">F902_02701</name>
</gene>
<organism evidence="2 3">
    <name type="scientific">Acinetobacter higginsii</name>
    <dbReference type="NCBI Taxonomy" id="70347"/>
    <lineage>
        <taxon>Bacteria</taxon>
        <taxon>Pseudomonadati</taxon>
        <taxon>Pseudomonadota</taxon>
        <taxon>Gammaproteobacteria</taxon>
        <taxon>Moraxellales</taxon>
        <taxon>Moraxellaceae</taxon>
        <taxon>Acinetobacter</taxon>
    </lineage>
</organism>
<dbReference type="EMBL" id="APRN01000036">
    <property type="protein sequence ID" value="ENX58301.1"/>
    <property type="molecule type" value="Genomic_DNA"/>
</dbReference>
<keyword evidence="1" id="KW-0472">Membrane</keyword>
<dbReference type="PATRIC" id="fig|1217700.3.peg.2626"/>
<evidence type="ECO:0000256" key="1">
    <source>
        <dbReference type="SAM" id="Phobius"/>
    </source>
</evidence>
<dbReference type="HOGENOM" id="CLU_164508_0_0_6"/>
<protein>
    <submittedName>
        <fullName evidence="2">Uncharacterized protein</fullName>
    </submittedName>
</protein>
<dbReference type="Proteomes" id="UP000013084">
    <property type="component" value="Unassembled WGS sequence"/>
</dbReference>
<sequence>MQESAIPWFIKFLPKAIPWAAKIFPAVVGAVLALILSGDIDKDGKLQISLRTIGLLTAAITISIYGGATFIEYHGLSDKSLMMHGTIMFFFAVFGLLFISIVYQSIALLRGKPLSEIIGEVKSAILAILNGKGGG</sequence>
<feature type="transmembrane region" description="Helical" evidence="1">
    <location>
        <begin position="16"/>
        <end position="36"/>
    </location>
</feature>
<dbReference type="OrthoDB" id="6692656at2"/>
<proteinExistence type="predicted"/>
<dbReference type="RefSeq" id="WP_005204111.1">
    <property type="nucleotide sequence ID" value="NZ_KB850072.1"/>
</dbReference>
<feature type="transmembrane region" description="Helical" evidence="1">
    <location>
        <begin position="83"/>
        <end position="103"/>
    </location>
</feature>
<accession>N9SUF3</accession>
<evidence type="ECO:0000313" key="2">
    <source>
        <dbReference type="EMBL" id="ENX58301.1"/>
    </source>
</evidence>
<reference evidence="2 3" key="1">
    <citation type="submission" date="2013-02" db="EMBL/GenBank/DDBJ databases">
        <title>The Genome Sequence of Acinetobacter sp. CIP 70.18.</title>
        <authorList>
            <consortium name="The Broad Institute Genome Sequencing Platform"/>
            <consortium name="The Broad Institute Genome Sequencing Center for Infectious Disease"/>
            <person name="Cerqueira G."/>
            <person name="Feldgarden M."/>
            <person name="Courvalin P."/>
            <person name="Perichon B."/>
            <person name="Grillot-Courvalin C."/>
            <person name="Clermont D."/>
            <person name="Rocha E."/>
            <person name="Yoon E.-J."/>
            <person name="Nemec A."/>
            <person name="Walker B."/>
            <person name="Young S.K."/>
            <person name="Zeng Q."/>
            <person name="Gargeya S."/>
            <person name="Fitzgerald M."/>
            <person name="Haas B."/>
            <person name="Abouelleil A."/>
            <person name="Alvarado L."/>
            <person name="Arachchi H.M."/>
            <person name="Berlin A.M."/>
            <person name="Chapman S.B."/>
            <person name="Dewar J."/>
            <person name="Goldberg J."/>
            <person name="Griggs A."/>
            <person name="Gujja S."/>
            <person name="Hansen M."/>
            <person name="Howarth C."/>
            <person name="Imamovic A."/>
            <person name="Larimer J."/>
            <person name="McCowan C."/>
            <person name="Murphy C."/>
            <person name="Neiman D."/>
            <person name="Pearson M."/>
            <person name="Priest M."/>
            <person name="Roberts A."/>
            <person name="Saif S."/>
            <person name="Shea T."/>
            <person name="Sisk P."/>
            <person name="Sykes S."/>
            <person name="Wortman J."/>
            <person name="Nusbaum C."/>
            <person name="Birren B."/>
        </authorList>
    </citation>
    <scope>NUCLEOTIDE SEQUENCE [LARGE SCALE GENOMIC DNA]</scope>
    <source>
        <strain evidence="2 3">CIP 70.18</strain>
    </source>
</reference>
<keyword evidence="1" id="KW-0812">Transmembrane</keyword>
<evidence type="ECO:0000313" key="3">
    <source>
        <dbReference type="Proteomes" id="UP000013084"/>
    </source>
</evidence>
<keyword evidence="1" id="KW-1133">Transmembrane helix</keyword>
<name>N9SUF3_9GAMM</name>
<dbReference type="AlphaFoldDB" id="N9SUF3"/>